<dbReference type="EMBL" id="CP146256">
    <property type="protein sequence ID" value="XAH73791.1"/>
    <property type="molecule type" value="Genomic_DNA"/>
</dbReference>
<dbReference type="Proteomes" id="UP001451571">
    <property type="component" value="Chromosome"/>
</dbReference>
<dbReference type="PANTHER" id="PTHR33169">
    <property type="entry name" value="PADR-FAMILY TRANSCRIPTIONAL REGULATOR"/>
    <property type="match status" value="1"/>
</dbReference>
<sequence>MIPLYILGLLLRFGPQHGYQIKKLIEEQLEDFTQIKLPTVYYHLEKMEAAKLIIANRDKQGARPEKTVYQVSDTGVDKFKELLAQTLQIKYRPTFDIDGTFYFSDSIGSDALLDSLSRHIVSLKKTLDELEIHRKETIEYIPENYQISANIIFEHHILHYQAELTWAEQSWNTLKEAEAYGKEQNY</sequence>
<keyword evidence="3" id="KW-1185">Reference proteome</keyword>
<reference evidence="2 3" key="1">
    <citation type="submission" date="2024-02" db="EMBL/GenBank/DDBJ databases">
        <title>Bacterial strain from lacustrine sediment.</title>
        <authorList>
            <person name="Petit C."/>
            <person name="Fadhlaoui K."/>
        </authorList>
    </citation>
    <scope>NUCLEOTIDE SEQUENCE [LARGE SCALE GENOMIC DNA]</scope>
    <source>
        <strain evidence="2 3">IPX-CK</strain>
    </source>
</reference>
<gene>
    <name evidence="2" type="ORF">V6984_20165</name>
</gene>
<proteinExistence type="predicted"/>
<dbReference type="Gene3D" id="1.10.10.10">
    <property type="entry name" value="Winged helix-like DNA-binding domain superfamily/Winged helix DNA-binding domain"/>
    <property type="match status" value="1"/>
</dbReference>
<accession>A0ABZ3EUD3</accession>
<dbReference type="RefSeq" id="WP_342757392.1">
    <property type="nucleotide sequence ID" value="NZ_CP146256.1"/>
</dbReference>
<organism evidence="2 3">
    <name type="scientific">Kineothrix sedimenti</name>
    <dbReference type="NCBI Taxonomy" id="3123317"/>
    <lineage>
        <taxon>Bacteria</taxon>
        <taxon>Bacillati</taxon>
        <taxon>Bacillota</taxon>
        <taxon>Clostridia</taxon>
        <taxon>Lachnospirales</taxon>
        <taxon>Lachnospiraceae</taxon>
        <taxon>Kineothrix</taxon>
    </lineage>
</organism>
<dbReference type="InterPro" id="IPR005149">
    <property type="entry name" value="Tscrpt_reg_PadR_N"/>
</dbReference>
<evidence type="ECO:0000259" key="1">
    <source>
        <dbReference type="Pfam" id="PF03551"/>
    </source>
</evidence>
<protein>
    <submittedName>
        <fullName evidence="2">PadR family transcriptional regulator</fullName>
    </submittedName>
</protein>
<evidence type="ECO:0000313" key="2">
    <source>
        <dbReference type="EMBL" id="XAH73791.1"/>
    </source>
</evidence>
<dbReference type="PANTHER" id="PTHR33169:SF27">
    <property type="entry name" value="TRANSCRIPTIONAL REGULATOR PADR FAMILY PROTEIN"/>
    <property type="match status" value="1"/>
</dbReference>
<dbReference type="InterPro" id="IPR036388">
    <property type="entry name" value="WH-like_DNA-bd_sf"/>
</dbReference>
<name>A0ABZ3EUD3_9FIRM</name>
<dbReference type="Pfam" id="PF03551">
    <property type="entry name" value="PadR"/>
    <property type="match status" value="1"/>
</dbReference>
<evidence type="ECO:0000313" key="3">
    <source>
        <dbReference type="Proteomes" id="UP001451571"/>
    </source>
</evidence>
<feature type="domain" description="Transcription regulator PadR N-terminal" evidence="1">
    <location>
        <begin position="6"/>
        <end position="80"/>
    </location>
</feature>
<dbReference type="SUPFAM" id="SSF46785">
    <property type="entry name" value="Winged helix' DNA-binding domain"/>
    <property type="match status" value="1"/>
</dbReference>
<dbReference type="InterPro" id="IPR036390">
    <property type="entry name" value="WH_DNA-bd_sf"/>
</dbReference>
<dbReference type="InterPro" id="IPR052509">
    <property type="entry name" value="Metal_resp_DNA-bind_regulator"/>
</dbReference>